<dbReference type="Proteomes" id="UP000538147">
    <property type="component" value="Unassembled WGS sequence"/>
</dbReference>
<keyword evidence="3" id="KW-1185">Reference proteome</keyword>
<comment type="caution">
    <text evidence="2">The sequence shown here is derived from an EMBL/GenBank/DDBJ whole genome shotgun (WGS) entry which is preliminary data.</text>
</comment>
<accession>A0A841L9M8</accession>
<sequence>MDNHIIRAGLIALAATTIAACSDTKETATAPAPPPIAVTPAPQENAFGANFGTAFRTSEIAAPVVPADGDIVPLSLTTDPARIG</sequence>
<evidence type="ECO:0000313" key="2">
    <source>
        <dbReference type="EMBL" id="MBB6229244.1"/>
    </source>
</evidence>
<dbReference type="RefSeq" id="WP_184202783.1">
    <property type="nucleotide sequence ID" value="NZ_BMOX01000063.1"/>
</dbReference>
<evidence type="ECO:0000256" key="1">
    <source>
        <dbReference type="SAM" id="MobiDB-lite"/>
    </source>
</evidence>
<feature type="region of interest" description="Disordered" evidence="1">
    <location>
        <begin position="24"/>
        <end position="43"/>
    </location>
</feature>
<gene>
    <name evidence="2" type="ORF">FHS79_003445</name>
</gene>
<proteinExistence type="predicted"/>
<name>A0A841L9M8_9SPHN</name>
<protein>
    <submittedName>
        <fullName evidence="2">Uncharacterized protein</fullName>
    </submittedName>
</protein>
<dbReference type="PROSITE" id="PS51257">
    <property type="entry name" value="PROKAR_LIPOPROTEIN"/>
    <property type="match status" value="1"/>
</dbReference>
<evidence type="ECO:0000313" key="3">
    <source>
        <dbReference type="Proteomes" id="UP000538147"/>
    </source>
</evidence>
<dbReference type="AlphaFoldDB" id="A0A841L9M8"/>
<organism evidence="2 3">
    <name type="scientific">Polymorphobacter multimanifer</name>
    <dbReference type="NCBI Taxonomy" id="1070431"/>
    <lineage>
        <taxon>Bacteria</taxon>
        <taxon>Pseudomonadati</taxon>
        <taxon>Pseudomonadota</taxon>
        <taxon>Alphaproteobacteria</taxon>
        <taxon>Sphingomonadales</taxon>
        <taxon>Sphingosinicellaceae</taxon>
        <taxon>Polymorphobacter</taxon>
    </lineage>
</organism>
<dbReference type="EMBL" id="JACIIV010000037">
    <property type="protein sequence ID" value="MBB6229244.1"/>
    <property type="molecule type" value="Genomic_DNA"/>
</dbReference>
<reference evidence="2 3" key="1">
    <citation type="submission" date="2020-08" db="EMBL/GenBank/DDBJ databases">
        <title>Genomic Encyclopedia of Type Strains, Phase IV (KMG-IV): sequencing the most valuable type-strain genomes for metagenomic binning, comparative biology and taxonomic classification.</title>
        <authorList>
            <person name="Goeker M."/>
        </authorList>
    </citation>
    <scope>NUCLEOTIDE SEQUENCE [LARGE SCALE GENOMIC DNA]</scope>
    <source>
        <strain evidence="2 3">DSM 102189</strain>
    </source>
</reference>